<dbReference type="HOGENOM" id="CLU_144816_1_1_9"/>
<dbReference type="Proteomes" id="UP000005309">
    <property type="component" value="Unassembled WGS sequence"/>
</dbReference>
<sequence length="110" mass="11827">MSFTEQCITIGLCALASVLTRALPFLLLSEKKPTPPLVRYLGNVLPAAVFGMLVVYCLKDVSLLSGTHGMPEGIAIAVTALLHLKFRQMLLPIGGGTAVYMFLVQFVFTA</sequence>
<dbReference type="OrthoDB" id="308265at2"/>
<evidence type="ECO:0000313" key="2">
    <source>
        <dbReference type="EMBL" id="EEQ49071.1"/>
    </source>
</evidence>
<proteinExistence type="predicted"/>
<reference evidence="2 3" key="1">
    <citation type="submission" date="2009-04" db="EMBL/GenBank/DDBJ databases">
        <authorList>
            <person name="Qin X."/>
            <person name="Bachman B."/>
            <person name="Battles P."/>
            <person name="Bell A."/>
            <person name="Bess C."/>
            <person name="Bickham C."/>
            <person name="Chaboub L."/>
            <person name="Chen D."/>
            <person name="Coyle M."/>
            <person name="Deiros D.R."/>
            <person name="Dinh H."/>
            <person name="Forbes L."/>
            <person name="Fowler G."/>
            <person name="Francisco L."/>
            <person name="Fu Q."/>
            <person name="Gubbala S."/>
            <person name="Hale W."/>
            <person name="Han Y."/>
            <person name="Hemphill L."/>
            <person name="Highlander S.K."/>
            <person name="Hirani K."/>
            <person name="Hogues M."/>
            <person name="Jackson L."/>
            <person name="Jakkamsetti A."/>
            <person name="Javaid M."/>
            <person name="Jiang H."/>
            <person name="Korchina V."/>
            <person name="Kovar C."/>
            <person name="Lara F."/>
            <person name="Lee S."/>
            <person name="Mata R."/>
            <person name="Mathew T."/>
            <person name="Moen C."/>
            <person name="Morales K."/>
            <person name="Munidasa M."/>
            <person name="Nazareth L."/>
            <person name="Ngo R."/>
            <person name="Nguyen L."/>
            <person name="Okwuonu G."/>
            <person name="Ongeri F."/>
            <person name="Patil S."/>
            <person name="Petrosino J."/>
            <person name="Pham C."/>
            <person name="Pham P."/>
            <person name="Pu L.-L."/>
            <person name="Puazo M."/>
            <person name="Raj R."/>
            <person name="Reid J."/>
            <person name="Rouhana J."/>
            <person name="Saada N."/>
            <person name="Shang Y."/>
            <person name="Simmons D."/>
            <person name="Thornton R."/>
            <person name="Warren J."/>
            <person name="Weissenberger G."/>
            <person name="Zhang J."/>
            <person name="Zhang L."/>
            <person name="Zhou C."/>
            <person name="Zhu D."/>
            <person name="Muzny D."/>
            <person name="Worley K."/>
            <person name="Gibbs R."/>
        </authorList>
    </citation>
    <scope>NUCLEOTIDE SEQUENCE [LARGE SCALE GENOMIC DNA]</scope>
    <source>
        <strain evidence="2 3">ATCC 43531</strain>
    </source>
</reference>
<dbReference type="AlphaFoldDB" id="C4V2Q7"/>
<gene>
    <name evidence="2" type="primary">azlD</name>
    <name evidence="2" type="ORF">HMPREF0908_0801</name>
</gene>
<feature type="transmembrane region" description="Helical" evidence="1">
    <location>
        <begin position="89"/>
        <end position="108"/>
    </location>
</feature>
<comment type="caution">
    <text evidence="2">The sequence shown here is derived from an EMBL/GenBank/DDBJ whole genome shotgun (WGS) entry which is preliminary data.</text>
</comment>
<dbReference type="EMBL" id="ACLA01000010">
    <property type="protein sequence ID" value="EEQ49071.1"/>
    <property type="molecule type" value="Genomic_DNA"/>
</dbReference>
<dbReference type="InterPro" id="IPR008407">
    <property type="entry name" value="Brnchd-chn_aa_trnsp_AzlD"/>
</dbReference>
<keyword evidence="1" id="KW-0812">Transmembrane</keyword>
<keyword evidence="1" id="KW-0472">Membrane</keyword>
<name>C4V2Q7_9FIRM</name>
<keyword evidence="1" id="KW-1133">Transmembrane helix</keyword>
<dbReference type="Pfam" id="PF05437">
    <property type="entry name" value="AzlD"/>
    <property type="match status" value="1"/>
</dbReference>
<accession>C4V2Q7</accession>
<protein>
    <submittedName>
        <fullName evidence="2">Branched-chain amino acid transport protein AzlD</fullName>
    </submittedName>
</protein>
<organism evidence="2 3">
    <name type="scientific">Selenomonas flueggei ATCC 43531</name>
    <dbReference type="NCBI Taxonomy" id="638302"/>
    <lineage>
        <taxon>Bacteria</taxon>
        <taxon>Bacillati</taxon>
        <taxon>Bacillota</taxon>
        <taxon>Negativicutes</taxon>
        <taxon>Selenomonadales</taxon>
        <taxon>Selenomonadaceae</taxon>
        <taxon>Selenomonas</taxon>
    </lineage>
</organism>
<feature type="transmembrane region" description="Helical" evidence="1">
    <location>
        <begin position="38"/>
        <end position="58"/>
    </location>
</feature>
<dbReference type="STRING" id="638302.HMPREF0908_0801"/>
<keyword evidence="3" id="KW-1185">Reference proteome</keyword>
<evidence type="ECO:0000313" key="3">
    <source>
        <dbReference type="Proteomes" id="UP000005309"/>
    </source>
</evidence>
<dbReference type="PIRSF" id="PIRSF003203">
    <property type="entry name" value="AzlD"/>
    <property type="match status" value="1"/>
</dbReference>
<evidence type="ECO:0000256" key="1">
    <source>
        <dbReference type="SAM" id="Phobius"/>
    </source>
</evidence>
<dbReference type="RefSeq" id="WP_006689536.1">
    <property type="nucleotide sequence ID" value="NZ_GG694006.1"/>
</dbReference>
<dbReference type="eggNOG" id="COG1687">
    <property type="taxonomic scope" value="Bacteria"/>
</dbReference>